<proteinExistence type="predicted"/>
<sequence>MLAASTVVSSHPVGSGGGNGSKSCKVASLSASEGRMRSARHSLRASSVAGAGSAASCLAAKYSCSSWWKKRT</sequence>
<dbReference type="AlphaFoldDB" id="A0A084XYC9"/>
<dbReference type="Proteomes" id="UP000019812">
    <property type="component" value="Unassembled WGS sequence"/>
</dbReference>
<dbReference type="EMBL" id="JDSS02000027">
    <property type="protein sequence ID" value="KFB67473.1"/>
    <property type="molecule type" value="Genomic_DNA"/>
</dbReference>
<accession>A0A084XYC9</accession>
<gene>
    <name evidence="2" type="ORF">CAPSK01_002914</name>
</gene>
<feature type="compositionally biased region" description="Low complexity" evidence="1">
    <location>
        <begin position="1"/>
        <end position="13"/>
    </location>
</feature>
<name>A0A084XYC9_9PROT</name>
<dbReference type="STRING" id="1457154.CAPSK01_002914"/>
<protein>
    <submittedName>
        <fullName evidence="2">Uncharacterized protein</fullName>
    </submittedName>
</protein>
<reference evidence="2 3" key="1">
    <citation type="submission" date="2014-07" db="EMBL/GenBank/DDBJ databases">
        <title>Expanding our view of genomic diversity in Candidatus Accumulibacter clades.</title>
        <authorList>
            <person name="Skennerton C.T."/>
            <person name="Barr J.J."/>
            <person name="Slater F.R."/>
            <person name="Bond P.L."/>
            <person name="Tyson G.W."/>
        </authorList>
    </citation>
    <scope>NUCLEOTIDE SEQUENCE [LARGE SCALE GENOMIC DNA]</scope>
    <source>
        <strain evidence="3">SK-01</strain>
    </source>
</reference>
<evidence type="ECO:0000313" key="3">
    <source>
        <dbReference type="Proteomes" id="UP000019812"/>
    </source>
</evidence>
<comment type="caution">
    <text evidence="2">The sequence shown here is derived from an EMBL/GenBank/DDBJ whole genome shotgun (WGS) entry which is preliminary data.</text>
</comment>
<evidence type="ECO:0000313" key="2">
    <source>
        <dbReference type="EMBL" id="KFB67473.1"/>
    </source>
</evidence>
<organism evidence="2 3">
    <name type="scientific">Candidatus Accumulibacter vicinus</name>
    <dbReference type="NCBI Taxonomy" id="2954382"/>
    <lineage>
        <taxon>Bacteria</taxon>
        <taxon>Pseudomonadati</taxon>
        <taxon>Pseudomonadota</taxon>
        <taxon>Betaproteobacteria</taxon>
        <taxon>Candidatus Accumulibacter</taxon>
    </lineage>
</organism>
<evidence type="ECO:0000256" key="1">
    <source>
        <dbReference type="SAM" id="MobiDB-lite"/>
    </source>
</evidence>
<feature type="region of interest" description="Disordered" evidence="1">
    <location>
        <begin position="1"/>
        <end position="29"/>
    </location>
</feature>